<dbReference type="GO" id="GO:0000398">
    <property type="term" value="P:mRNA splicing, via spliceosome"/>
    <property type="evidence" value="ECO:0007669"/>
    <property type="project" value="TreeGrafter"/>
</dbReference>
<evidence type="ECO:0000256" key="4">
    <source>
        <dbReference type="SAM" id="MobiDB-lite"/>
    </source>
</evidence>
<feature type="region of interest" description="Disordered" evidence="4">
    <location>
        <begin position="85"/>
        <end position="114"/>
    </location>
</feature>
<comment type="subcellular location">
    <subcellularLocation>
        <location evidence="1">Nucleus</location>
    </subcellularLocation>
</comment>
<gene>
    <name evidence="6" type="ORF">SmJEL517_g04620</name>
</gene>
<proteinExistence type="predicted"/>
<dbReference type="STRING" id="1806994.A0A507C3W7"/>
<evidence type="ECO:0000313" key="6">
    <source>
        <dbReference type="EMBL" id="TPX32213.1"/>
    </source>
</evidence>
<dbReference type="GO" id="GO:0003723">
    <property type="term" value="F:RNA binding"/>
    <property type="evidence" value="ECO:0007669"/>
    <property type="project" value="UniProtKB-KW"/>
</dbReference>
<dbReference type="Gene3D" id="3.30.160.60">
    <property type="entry name" value="Classic Zinc Finger"/>
    <property type="match status" value="1"/>
</dbReference>
<dbReference type="GeneID" id="42005845"/>
<dbReference type="Proteomes" id="UP000319731">
    <property type="component" value="Unassembled WGS sequence"/>
</dbReference>
<keyword evidence="3" id="KW-0539">Nucleus</keyword>
<comment type="caution">
    <text evidence="6">The sequence shown here is derived from an EMBL/GenBank/DDBJ whole genome shotgun (WGS) entry which is preliminary data.</text>
</comment>
<dbReference type="OrthoDB" id="439808at2759"/>
<evidence type="ECO:0000259" key="5">
    <source>
        <dbReference type="PROSITE" id="PS50174"/>
    </source>
</evidence>
<feature type="region of interest" description="Disordered" evidence="4">
    <location>
        <begin position="1"/>
        <end position="47"/>
    </location>
</feature>
<keyword evidence="7" id="KW-1185">Reference proteome</keyword>
<name>A0A507C3W7_9FUNG</name>
<organism evidence="6 7">
    <name type="scientific">Synchytrium microbalum</name>
    <dbReference type="NCBI Taxonomy" id="1806994"/>
    <lineage>
        <taxon>Eukaryota</taxon>
        <taxon>Fungi</taxon>
        <taxon>Fungi incertae sedis</taxon>
        <taxon>Chytridiomycota</taxon>
        <taxon>Chytridiomycota incertae sedis</taxon>
        <taxon>Chytridiomycetes</taxon>
        <taxon>Synchytriales</taxon>
        <taxon>Synchytriaceae</taxon>
        <taxon>Synchytrium</taxon>
    </lineage>
</organism>
<dbReference type="PROSITE" id="PS50174">
    <property type="entry name" value="G_PATCH"/>
    <property type="match status" value="1"/>
</dbReference>
<feature type="compositionally biased region" description="Low complexity" evidence="4">
    <location>
        <begin position="25"/>
        <end position="35"/>
    </location>
</feature>
<dbReference type="SUPFAM" id="SSF57667">
    <property type="entry name" value="beta-beta-alpha zinc fingers"/>
    <property type="match status" value="1"/>
</dbReference>
<dbReference type="AlphaFoldDB" id="A0A507C3W7"/>
<evidence type="ECO:0000313" key="7">
    <source>
        <dbReference type="Proteomes" id="UP000319731"/>
    </source>
</evidence>
<evidence type="ECO:0000256" key="2">
    <source>
        <dbReference type="ARBA" id="ARBA00022884"/>
    </source>
</evidence>
<feature type="domain" description="G-patch" evidence="5">
    <location>
        <begin position="248"/>
        <end position="294"/>
    </location>
</feature>
<dbReference type="SMART" id="SM00443">
    <property type="entry name" value="G_patch"/>
    <property type="match status" value="1"/>
</dbReference>
<dbReference type="GO" id="GO:0005634">
    <property type="term" value="C:nucleus"/>
    <property type="evidence" value="ECO:0007669"/>
    <property type="project" value="UniProtKB-SubCell"/>
</dbReference>
<accession>A0A507C3W7</accession>
<dbReference type="InterPro" id="IPR036236">
    <property type="entry name" value="Znf_C2H2_sf"/>
</dbReference>
<sequence length="321" mass="35363">MNSYNDNGEPPIPGFASPVVVSSHPPATTQQQQPANPNPRKRAFNMEESLAKEKKHIPIITTSQSKKMSSHISRWAKIQDEVAATNNTQEEEAETLADNGEDLKEPAPVDLSDEALLKRLPSDASINTEHSDMTLMACLLCQRQFKSLEDLAKHQVKSDLHKKNMTALRTTQITDLRTTLSIQAAAETARYRNRVEARRRKYAPPDYNHNKSRSMVAFPMSGTSGSRAGWKTTSATPIEQPTINGIQQDNAGRRILEKMGWKEGEGLGAKRDGIVQPIEASGYGRGAGLGSLDYPSIGGGDFAESYTDQTKRMARARLDQS</sequence>
<protein>
    <recommendedName>
        <fullName evidence="5">G-patch domain-containing protein</fullName>
    </recommendedName>
</protein>
<dbReference type="InterPro" id="IPR000467">
    <property type="entry name" value="G_patch_dom"/>
</dbReference>
<evidence type="ECO:0000256" key="3">
    <source>
        <dbReference type="ARBA" id="ARBA00023242"/>
    </source>
</evidence>
<dbReference type="RefSeq" id="XP_031023463.1">
    <property type="nucleotide sequence ID" value="XM_031170548.1"/>
</dbReference>
<dbReference type="PANTHER" id="PTHR13948">
    <property type="entry name" value="RNA-BINDING PROTEIN"/>
    <property type="match status" value="1"/>
</dbReference>
<reference evidence="6 7" key="1">
    <citation type="journal article" date="2019" name="Sci. Rep.">
        <title>Comparative genomics of chytrid fungi reveal insights into the obligate biotrophic and pathogenic lifestyle of Synchytrium endobioticum.</title>
        <authorList>
            <person name="van de Vossenberg B.T.L.H."/>
            <person name="Warris S."/>
            <person name="Nguyen H.D.T."/>
            <person name="van Gent-Pelzer M.P.E."/>
            <person name="Joly D.L."/>
            <person name="van de Geest H.C."/>
            <person name="Bonants P.J.M."/>
            <person name="Smith D.S."/>
            <person name="Levesque C.A."/>
            <person name="van der Lee T.A.J."/>
        </authorList>
    </citation>
    <scope>NUCLEOTIDE SEQUENCE [LARGE SCALE GENOMIC DNA]</scope>
    <source>
        <strain evidence="6 7">JEL517</strain>
    </source>
</reference>
<dbReference type="PANTHER" id="PTHR13948:SF3">
    <property type="entry name" value="FI21118P1"/>
    <property type="match status" value="1"/>
</dbReference>
<dbReference type="Pfam" id="PF01585">
    <property type="entry name" value="G-patch"/>
    <property type="match status" value="1"/>
</dbReference>
<evidence type="ECO:0000256" key="1">
    <source>
        <dbReference type="ARBA" id="ARBA00004123"/>
    </source>
</evidence>
<dbReference type="EMBL" id="QEAO01000033">
    <property type="protein sequence ID" value="TPX32213.1"/>
    <property type="molecule type" value="Genomic_DNA"/>
</dbReference>
<keyword evidence="2" id="KW-0694">RNA-binding</keyword>